<comment type="caution">
    <text evidence="1">The sequence shown here is derived from an EMBL/GenBank/DDBJ whole genome shotgun (WGS) entry which is preliminary data.</text>
</comment>
<dbReference type="Proteomes" id="UP000485058">
    <property type="component" value="Unassembled WGS sequence"/>
</dbReference>
<dbReference type="AlphaFoldDB" id="A0A6A0ALI1"/>
<dbReference type="GO" id="GO:0007076">
    <property type="term" value="P:mitotic chromosome condensation"/>
    <property type="evidence" value="ECO:0007669"/>
    <property type="project" value="InterPro"/>
</dbReference>
<feature type="non-terminal residue" evidence="1">
    <location>
        <position position="1"/>
    </location>
</feature>
<dbReference type="PANTHER" id="PTHR14418:SF5">
    <property type="entry name" value="CONDENSIN COMPLEX SUBUNIT 3"/>
    <property type="match status" value="1"/>
</dbReference>
<dbReference type="InterPro" id="IPR027165">
    <property type="entry name" value="CND3"/>
</dbReference>
<dbReference type="GO" id="GO:0000793">
    <property type="term" value="C:condensed chromosome"/>
    <property type="evidence" value="ECO:0007669"/>
    <property type="project" value="TreeGrafter"/>
</dbReference>
<gene>
    <name evidence="1" type="ORF">HaLaN_32478</name>
</gene>
<reference evidence="1 2" key="1">
    <citation type="submission" date="2020-02" db="EMBL/GenBank/DDBJ databases">
        <title>Draft genome sequence of Haematococcus lacustris strain NIES-144.</title>
        <authorList>
            <person name="Morimoto D."/>
            <person name="Nakagawa S."/>
            <person name="Yoshida T."/>
            <person name="Sawayama S."/>
        </authorList>
    </citation>
    <scope>NUCLEOTIDE SEQUENCE [LARGE SCALE GENOMIC DNA]</scope>
    <source>
        <strain evidence="1 2">NIES-144</strain>
    </source>
</reference>
<keyword evidence="2" id="KW-1185">Reference proteome</keyword>
<dbReference type="GO" id="GO:0000796">
    <property type="term" value="C:condensin complex"/>
    <property type="evidence" value="ECO:0007669"/>
    <property type="project" value="InterPro"/>
</dbReference>
<feature type="non-terminal residue" evidence="1">
    <location>
        <position position="109"/>
    </location>
</feature>
<proteinExistence type="predicted"/>
<evidence type="ECO:0000313" key="2">
    <source>
        <dbReference type="Proteomes" id="UP000485058"/>
    </source>
</evidence>
<evidence type="ECO:0000313" key="1">
    <source>
        <dbReference type="EMBL" id="GFH33153.1"/>
    </source>
</evidence>
<dbReference type="PANTHER" id="PTHR14418">
    <property type="entry name" value="CONDENSIN COMPLEX SUBUNIT 3-RELATED"/>
    <property type="match status" value="1"/>
</dbReference>
<protein>
    <submittedName>
        <fullName evidence="1">Cnd3 domain-containing protein</fullName>
    </submittedName>
</protein>
<name>A0A6A0ALI1_HAELA</name>
<accession>A0A6A0ALI1</accession>
<dbReference type="EMBL" id="BLLF01007869">
    <property type="protein sequence ID" value="GFH33153.1"/>
    <property type="molecule type" value="Genomic_DNA"/>
</dbReference>
<sequence>DVAVAALLQQLAVEPTQAVRVALIAHLPVNTETLQPLMDRCCDTAPEVRAAVFKRLAALPPGVIRGAARDVVLRAGLRDRVQAVAEAAQQLVAAWLQRGCGGDTERLLQ</sequence>
<organism evidence="1 2">
    <name type="scientific">Haematococcus lacustris</name>
    <name type="common">Green alga</name>
    <name type="synonym">Haematococcus pluvialis</name>
    <dbReference type="NCBI Taxonomy" id="44745"/>
    <lineage>
        <taxon>Eukaryota</taxon>
        <taxon>Viridiplantae</taxon>
        <taxon>Chlorophyta</taxon>
        <taxon>core chlorophytes</taxon>
        <taxon>Chlorophyceae</taxon>
        <taxon>CS clade</taxon>
        <taxon>Chlamydomonadales</taxon>
        <taxon>Haematococcaceae</taxon>
        <taxon>Haematococcus</taxon>
    </lineage>
</organism>